<gene>
    <name evidence="2" type="ordered locus">PNF2_860</name>
</gene>
<dbReference type="KEGG" id="nfa:PNF2_860"/>
<evidence type="ECO:0000313" key="3">
    <source>
        <dbReference type="Proteomes" id="UP000006820"/>
    </source>
</evidence>
<geneLocation type="plasmid" evidence="2 3">
    <name>pNF2</name>
</geneLocation>
<accession>Q5YM17</accession>
<keyword evidence="3" id="KW-1185">Reference proteome</keyword>
<keyword evidence="2" id="KW-0614">Plasmid</keyword>
<evidence type="ECO:0000256" key="1">
    <source>
        <dbReference type="SAM" id="MobiDB-lite"/>
    </source>
</evidence>
<name>Q5YM17_NOCFA</name>
<feature type="region of interest" description="Disordered" evidence="1">
    <location>
        <begin position="1"/>
        <end position="35"/>
    </location>
</feature>
<organism evidence="2 3">
    <name type="scientific">Nocardia farcinica (strain IFM 10152)</name>
    <dbReference type="NCBI Taxonomy" id="247156"/>
    <lineage>
        <taxon>Bacteria</taxon>
        <taxon>Bacillati</taxon>
        <taxon>Actinomycetota</taxon>
        <taxon>Actinomycetes</taxon>
        <taxon>Mycobacteriales</taxon>
        <taxon>Nocardiaceae</taxon>
        <taxon>Nocardia</taxon>
    </lineage>
</organism>
<sequence>MGKGVANGPRTQGRGGPSSGPRKRRNHLGCRLATPSLRNLLAPALRNSLPTP</sequence>
<dbReference type="HOGENOM" id="CLU_3082365_0_0_11"/>
<evidence type="ECO:0000313" key="2">
    <source>
        <dbReference type="EMBL" id="BAD60774.1"/>
    </source>
</evidence>
<dbReference type="Proteomes" id="UP000006820">
    <property type="component" value="Plasmid pNF2"/>
</dbReference>
<reference evidence="2 3" key="1">
    <citation type="journal article" date="2004" name="Proc. Natl. Acad. Sci. U.S.A.">
        <title>The complete genomic sequence of Nocardia farcinica IFM 10152.</title>
        <authorList>
            <person name="Ishikawa J."/>
            <person name="Yamashita A."/>
            <person name="Mikami Y."/>
            <person name="Hoshino Y."/>
            <person name="Kurita H."/>
            <person name="Hotta K."/>
            <person name="Shiba T."/>
            <person name="Hattori M."/>
        </authorList>
    </citation>
    <scope>NUCLEOTIDE SEQUENCE [LARGE SCALE GENOMIC DNA]</scope>
    <source>
        <strain evidence="2 3">IFM 10152</strain>
        <plasmid evidence="3">Plasmid pNF2</plasmid>
    </source>
</reference>
<protein>
    <submittedName>
        <fullName evidence="2">Uncharacterized protein</fullName>
    </submittedName>
</protein>
<proteinExistence type="predicted"/>
<dbReference type="AlphaFoldDB" id="Q5YM17"/>
<dbReference type="EMBL" id="AP006620">
    <property type="protein sequence ID" value="BAD60774.1"/>
    <property type="molecule type" value="Genomic_DNA"/>
</dbReference>